<organism evidence="4">
    <name type="scientific">marine sediment metagenome</name>
    <dbReference type="NCBI Taxonomy" id="412755"/>
    <lineage>
        <taxon>unclassified sequences</taxon>
        <taxon>metagenomes</taxon>
        <taxon>ecological metagenomes</taxon>
    </lineage>
</organism>
<evidence type="ECO:0000313" key="4">
    <source>
        <dbReference type="EMBL" id="KKL57752.1"/>
    </source>
</evidence>
<evidence type="ECO:0000256" key="2">
    <source>
        <dbReference type="SAM" id="Phobius"/>
    </source>
</evidence>
<keyword evidence="2" id="KW-0812">Transmembrane</keyword>
<dbReference type="Pfam" id="PF13727">
    <property type="entry name" value="CoA_binding_3"/>
    <property type="match status" value="1"/>
</dbReference>
<reference evidence="4" key="1">
    <citation type="journal article" date="2015" name="Nature">
        <title>Complex archaea that bridge the gap between prokaryotes and eukaryotes.</title>
        <authorList>
            <person name="Spang A."/>
            <person name="Saw J.H."/>
            <person name="Jorgensen S.L."/>
            <person name="Zaremba-Niedzwiedzka K."/>
            <person name="Martijn J."/>
            <person name="Lind A.E."/>
            <person name="van Eijk R."/>
            <person name="Schleper C."/>
            <person name="Guy L."/>
            <person name="Ettema T.J."/>
        </authorList>
    </citation>
    <scope>NUCLEOTIDE SEQUENCE</scope>
</reference>
<name>A0A0F9G372_9ZZZZ</name>
<dbReference type="AlphaFoldDB" id="A0A0F9G372"/>
<dbReference type="EMBL" id="LAZR01030058">
    <property type="protein sequence ID" value="KKL57752.1"/>
    <property type="molecule type" value="Genomic_DNA"/>
</dbReference>
<dbReference type="InterPro" id="IPR036291">
    <property type="entry name" value="NAD(P)-bd_dom_sf"/>
</dbReference>
<comment type="similarity">
    <text evidence="1">Belongs to the polysaccharide synthase family.</text>
</comment>
<proteinExistence type="inferred from homology"/>
<gene>
    <name evidence="4" type="ORF">LCGC14_2232270</name>
</gene>
<keyword evidence="2" id="KW-0472">Membrane</keyword>
<sequence>MKRKLALIFADIFLMVLCYLAAFVLRFEFKGALDYVHFIQTSLPIIIVVTVPIFIRMGMYKAVWRYASIDSLITTIKAVTFSIIISVVLIYFLQTYRIPRSIFIIYWFLFLVGTGGIRFSPRIFRHYYTLKSKEGRRVLIYGAGTAGQMIAKEMRYEPLLGYMPICFVDDDPAKIGKRLHDLPIYSGTTKLDEIIKENNIEDVLIAVPSTSGDKVRKIIEGCKASQVKFKTLPNLSDIVDGKVSVTQIREIQVEDLLRRAPKDLDQTQIMSFINGKSVMITGAGGTIGSELSRQVVRYSPSIEMLVDNNEYGLYRIDYELYGNHPGVMFHSIMESITKPMKIEDYLRRTKTDIIFHSAAYKHVPLVELNPCEAIINNILGTIKVAKLADKHKVKKVVLISTDKAVRPTNVMGTTKRVCELYIQNFNSMSDTEFVAVRFGNVLDSSGSVIPMFKQQITNGGPVTVTHPEVTRYFMLIPEAVQLVMQAASVGKGGEILISIWGSP</sequence>
<dbReference type="Gene3D" id="3.40.50.720">
    <property type="entry name" value="NAD(P)-binding Rossmann-like Domain"/>
    <property type="match status" value="2"/>
</dbReference>
<keyword evidence="2" id="KW-1133">Transmembrane helix</keyword>
<feature type="transmembrane region" description="Helical" evidence="2">
    <location>
        <begin position="67"/>
        <end position="92"/>
    </location>
</feature>
<evidence type="ECO:0000256" key="1">
    <source>
        <dbReference type="ARBA" id="ARBA00007430"/>
    </source>
</evidence>
<evidence type="ECO:0000259" key="3">
    <source>
        <dbReference type="Pfam" id="PF02719"/>
    </source>
</evidence>
<protein>
    <recommendedName>
        <fullName evidence="3">Polysaccharide biosynthesis protein CapD-like domain-containing protein</fullName>
    </recommendedName>
</protein>
<dbReference type="InterPro" id="IPR003869">
    <property type="entry name" value="Polysac_CapD-like"/>
</dbReference>
<dbReference type="SUPFAM" id="SSF51735">
    <property type="entry name" value="NAD(P)-binding Rossmann-fold domains"/>
    <property type="match status" value="2"/>
</dbReference>
<feature type="transmembrane region" description="Helical" evidence="2">
    <location>
        <begin position="35"/>
        <end position="55"/>
    </location>
</feature>
<comment type="caution">
    <text evidence="4">The sequence shown here is derived from an EMBL/GenBank/DDBJ whole genome shotgun (WGS) entry which is preliminary data.</text>
</comment>
<dbReference type="Pfam" id="PF02719">
    <property type="entry name" value="Polysacc_synt_2"/>
    <property type="match status" value="1"/>
</dbReference>
<dbReference type="PANTHER" id="PTHR43318">
    <property type="entry name" value="UDP-N-ACETYLGLUCOSAMINE 4,6-DEHYDRATASE"/>
    <property type="match status" value="1"/>
</dbReference>
<dbReference type="PANTHER" id="PTHR43318:SF1">
    <property type="entry name" value="POLYSACCHARIDE BIOSYNTHESIS PROTEIN EPSC-RELATED"/>
    <property type="match status" value="1"/>
</dbReference>
<feature type="transmembrane region" description="Helical" evidence="2">
    <location>
        <begin position="7"/>
        <end position="29"/>
    </location>
</feature>
<dbReference type="InterPro" id="IPR051203">
    <property type="entry name" value="Polysaccharide_Synthase-Rel"/>
</dbReference>
<feature type="domain" description="Polysaccharide biosynthesis protein CapD-like" evidence="3">
    <location>
        <begin position="278"/>
        <end position="501"/>
    </location>
</feature>
<accession>A0A0F9G372</accession>
<feature type="transmembrane region" description="Helical" evidence="2">
    <location>
        <begin position="98"/>
        <end position="117"/>
    </location>
</feature>